<dbReference type="SUPFAM" id="SSF51658">
    <property type="entry name" value="Xylose isomerase-like"/>
    <property type="match status" value="1"/>
</dbReference>
<gene>
    <name evidence="2" type="ORF">GBK04_02605</name>
</gene>
<dbReference type="PANTHER" id="PTHR12110:SF52">
    <property type="entry name" value="XYLOSE ISOMERASE"/>
    <property type="match status" value="1"/>
</dbReference>
<dbReference type="Pfam" id="PF01261">
    <property type="entry name" value="AP_endonuc_2"/>
    <property type="match status" value="1"/>
</dbReference>
<accession>A0A7C9F281</accession>
<feature type="domain" description="Xylose isomerase-like TIM barrel" evidence="1">
    <location>
        <begin position="25"/>
        <end position="260"/>
    </location>
</feature>
<sequence>MNLDRCCIHTITTKPWTLAESVEHYAAAGVKGISVWQNAVEGMTHAQAGDLIRRNGLDVVSYVRGGFYPHTSAAERAKAIDHNKKLIEEAAALGAPLIVLVCGASPDQPLEVSRQQIREGIEATLPLAEQMGVKLAIEPLHPMYAADRSAINSLAQANEMAEAIGSAQVGIAVDVYHVWWEPNLEAEIKRCGTHGNLLAYHVCDWKVNTVDMLNDRGLMGEGCIDVKKISSWVDQTGFDGYVEVEIFSNIHWATDQHEFLGKIVQAFEERV</sequence>
<dbReference type="Proteomes" id="UP000479293">
    <property type="component" value="Unassembled WGS sequence"/>
</dbReference>
<dbReference type="AlphaFoldDB" id="A0A7C9F281"/>
<dbReference type="InterPro" id="IPR013022">
    <property type="entry name" value="Xyl_isomerase-like_TIM-brl"/>
</dbReference>
<organism evidence="2 3">
    <name type="scientific">Salmonirosea aquatica</name>
    <dbReference type="NCBI Taxonomy" id="2654236"/>
    <lineage>
        <taxon>Bacteria</taxon>
        <taxon>Pseudomonadati</taxon>
        <taxon>Bacteroidota</taxon>
        <taxon>Cytophagia</taxon>
        <taxon>Cytophagales</taxon>
        <taxon>Spirosomataceae</taxon>
        <taxon>Salmonirosea</taxon>
    </lineage>
</organism>
<dbReference type="EMBL" id="WHLY01000002">
    <property type="protein sequence ID" value="MPR32265.1"/>
    <property type="molecule type" value="Genomic_DNA"/>
</dbReference>
<evidence type="ECO:0000313" key="2">
    <source>
        <dbReference type="EMBL" id="MPR32265.1"/>
    </source>
</evidence>
<reference evidence="2 3" key="1">
    <citation type="submission" date="2019-10" db="EMBL/GenBank/DDBJ databases">
        <title>Draft Genome Sequence of Cytophagaceae sp. SJW1-29.</title>
        <authorList>
            <person name="Choi A."/>
        </authorList>
    </citation>
    <scope>NUCLEOTIDE SEQUENCE [LARGE SCALE GENOMIC DNA]</scope>
    <source>
        <strain evidence="2 3">SJW1-29</strain>
    </source>
</reference>
<dbReference type="Gene3D" id="3.20.20.150">
    <property type="entry name" value="Divalent-metal-dependent TIM barrel enzymes"/>
    <property type="match status" value="1"/>
</dbReference>
<dbReference type="InterPro" id="IPR050312">
    <property type="entry name" value="IolE/XylAMocC-like"/>
</dbReference>
<dbReference type="PANTHER" id="PTHR12110">
    <property type="entry name" value="HYDROXYPYRUVATE ISOMERASE"/>
    <property type="match status" value="1"/>
</dbReference>
<comment type="caution">
    <text evidence="2">The sequence shown here is derived from an EMBL/GenBank/DDBJ whole genome shotgun (WGS) entry which is preliminary data.</text>
</comment>
<name>A0A7C9F281_9BACT</name>
<evidence type="ECO:0000313" key="3">
    <source>
        <dbReference type="Proteomes" id="UP000479293"/>
    </source>
</evidence>
<proteinExistence type="predicted"/>
<dbReference type="InterPro" id="IPR036237">
    <property type="entry name" value="Xyl_isomerase-like_sf"/>
</dbReference>
<keyword evidence="3" id="KW-1185">Reference proteome</keyword>
<protein>
    <submittedName>
        <fullName evidence="2">TIM barrel protein</fullName>
    </submittedName>
</protein>
<evidence type="ECO:0000259" key="1">
    <source>
        <dbReference type="Pfam" id="PF01261"/>
    </source>
</evidence>
<dbReference type="RefSeq" id="WP_152756590.1">
    <property type="nucleotide sequence ID" value="NZ_WHLY01000002.1"/>
</dbReference>